<evidence type="ECO:0000313" key="1">
    <source>
        <dbReference type="EMBL" id="TYS49162.1"/>
    </source>
</evidence>
<name>A0A5D4RIF1_9BACI</name>
<dbReference type="InterPro" id="IPR022453">
    <property type="entry name" value="Znf_MqsA-type"/>
</dbReference>
<sequence>MNCDWCSSDETARQTTSVFWELPDGTKGIEIRETPCIVCSGCGMIYHEEKIIEEIEDQLFLIDTKKLEKSLTFEELMAKPRFLKRNYFKFD</sequence>
<dbReference type="Proteomes" id="UP000322139">
    <property type="component" value="Unassembled WGS sequence"/>
</dbReference>
<organism evidence="1 2">
    <name type="scientific">Bacillus infantis</name>
    <dbReference type="NCBI Taxonomy" id="324767"/>
    <lineage>
        <taxon>Bacteria</taxon>
        <taxon>Bacillati</taxon>
        <taxon>Bacillota</taxon>
        <taxon>Bacilli</taxon>
        <taxon>Bacillales</taxon>
        <taxon>Bacillaceae</taxon>
        <taxon>Bacillus</taxon>
    </lineage>
</organism>
<dbReference type="AlphaFoldDB" id="A0A5D4RIF1"/>
<dbReference type="NCBIfam" id="TIGR03829">
    <property type="entry name" value="YokU_near_AblA"/>
    <property type="match status" value="1"/>
</dbReference>
<proteinExistence type="predicted"/>
<dbReference type="CDD" id="cd12870">
    <property type="entry name" value="MqsA"/>
    <property type="match status" value="1"/>
</dbReference>
<gene>
    <name evidence="1" type="ORF">FZD51_08020</name>
</gene>
<dbReference type="NCBIfam" id="TIGR03831">
    <property type="entry name" value="YgiT_finger"/>
    <property type="match status" value="1"/>
</dbReference>
<reference evidence="1 2" key="1">
    <citation type="submission" date="2019-08" db="EMBL/GenBank/DDBJ databases">
        <title>Bacillus genomes from the desert of Cuatro Cienegas, Coahuila.</title>
        <authorList>
            <person name="Olmedo-Alvarez G."/>
        </authorList>
    </citation>
    <scope>NUCLEOTIDE SEQUENCE [LARGE SCALE GENOMIC DNA]</scope>
    <source>
        <strain evidence="1 2">CH446_14T</strain>
    </source>
</reference>
<evidence type="ECO:0000313" key="2">
    <source>
        <dbReference type="Proteomes" id="UP000322139"/>
    </source>
</evidence>
<protein>
    <submittedName>
        <fullName evidence="1">YokU family protein</fullName>
    </submittedName>
</protein>
<dbReference type="EMBL" id="VTER01000004">
    <property type="protein sequence ID" value="TYS49162.1"/>
    <property type="molecule type" value="Genomic_DNA"/>
</dbReference>
<accession>A0A5D4RIF1</accession>
<dbReference type="Pfam" id="PF14122">
    <property type="entry name" value="YokU"/>
    <property type="match status" value="1"/>
</dbReference>
<dbReference type="RefSeq" id="WP_148974311.1">
    <property type="nucleotide sequence ID" value="NZ_JBNIKT010000029.1"/>
</dbReference>
<comment type="caution">
    <text evidence="1">The sequence shown here is derived from an EMBL/GenBank/DDBJ whole genome shotgun (WGS) entry which is preliminary data.</text>
</comment>
<dbReference type="InterPro" id="IPR022451">
    <property type="entry name" value="CHP03829_YokU"/>
</dbReference>